<sequence>MPELKCIVCGGSVQQDVIVGARHVGLNDGCHCRGCGIKFKPDLTELTKLFENIKD</sequence>
<organism evidence="1">
    <name type="scientific">marine sediment metagenome</name>
    <dbReference type="NCBI Taxonomy" id="412755"/>
    <lineage>
        <taxon>unclassified sequences</taxon>
        <taxon>metagenomes</taxon>
        <taxon>ecological metagenomes</taxon>
    </lineage>
</organism>
<gene>
    <name evidence="1" type="ORF">LCGC14_1206520</name>
</gene>
<reference evidence="1" key="1">
    <citation type="journal article" date="2015" name="Nature">
        <title>Complex archaea that bridge the gap between prokaryotes and eukaryotes.</title>
        <authorList>
            <person name="Spang A."/>
            <person name="Saw J.H."/>
            <person name="Jorgensen S.L."/>
            <person name="Zaremba-Niedzwiedzka K."/>
            <person name="Martijn J."/>
            <person name="Lind A.E."/>
            <person name="van Eijk R."/>
            <person name="Schleper C."/>
            <person name="Guy L."/>
            <person name="Ettema T.J."/>
        </authorList>
    </citation>
    <scope>NUCLEOTIDE SEQUENCE</scope>
</reference>
<protein>
    <submittedName>
        <fullName evidence="1">Uncharacterized protein</fullName>
    </submittedName>
</protein>
<accession>A0A0F9M2Q2</accession>
<dbReference type="AlphaFoldDB" id="A0A0F9M2Q2"/>
<evidence type="ECO:0000313" key="1">
    <source>
        <dbReference type="EMBL" id="KKM93621.1"/>
    </source>
</evidence>
<proteinExistence type="predicted"/>
<dbReference type="EMBL" id="LAZR01006240">
    <property type="protein sequence ID" value="KKM93621.1"/>
    <property type="molecule type" value="Genomic_DNA"/>
</dbReference>
<name>A0A0F9M2Q2_9ZZZZ</name>
<comment type="caution">
    <text evidence="1">The sequence shown here is derived from an EMBL/GenBank/DDBJ whole genome shotgun (WGS) entry which is preliminary data.</text>
</comment>